<evidence type="ECO:0000313" key="5">
    <source>
        <dbReference type="Proteomes" id="UP001186944"/>
    </source>
</evidence>
<feature type="compositionally biased region" description="Polar residues" evidence="3">
    <location>
        <begin position="502"/>
        <end position="514"/>
    </location>
</feature>
<evidence type="ECO:0000313" key="4">
    <source>
        <dbReference type="EMBL" id="KAK3108852.1"/>
    </source>
</evidence>
<dbReference type="Pfam" id="PF02615">
    <property type="entry name" value="Ldh_2"/>
    <property type="match status" value="1"/>
</dbReference>
<feature type="compositionally biased region" description="Low complexity" evidence="3">
    <location>
        <begin position="418"/>
        <end position="435"/>
    </location>
</feature>
<proteinExistence type="inferred from homology"/>
<protein>
    <recommendedName>
        <fullName evidence="6">Malate dehydrogenase</fullName>
    </recommendedName>
</protein>
<dbReference type="PANTHER" id="PTHR11091:SF0">
    <property type="entry name" value="MALATE DEHYDROGENASE"/>
    <property type="match status" value="1"/>
</dbReference>
<reference evidence="4" key="1">
    <citation type="submission" date="2019-08" db="EMBL/GenBank/DDBJ databases">
        <title>The improved chromosome-level genome for the pearl oyster Pinctada fucata martensii using PacBio sequencing and Hi-C.</title>
        <authorList>
            <person name="Zheng Z."/>
        </authorList>
    </citation>
    <scope>NUCLEOTIDE SEQUENCE</scope>
    <source>
        <strain evidence="4">ZZ-2019</strain>
        <tissue evidence="4">Adductor muscle</tissue>
    </source>
</reference>
<dbReference type="Proteomes" id="UP001186944">
    <property type="component" value="Unassembled WGS sequence"/>
</dbReference>
<comment type="similarity">
    <text evidence="1">Belongs to the LDH2/MDH2 oxidoreductase family.</text>
</comment>
<dbReference type="InterPro" id="IPR003767">
    <property type="entry name" value="Malate/L-lactate_DH-like"/>
</dbReference>
<feature type="region of interest" description="Disordered" evidence="3">
    <location>
        <begin position="317"/>
        <end position="345"/>
    </location>
</feature>
<dbReference type="InterPro" id="IPR043143">
    <property type="entry name" value="Mal/L-sulf/L-lact_DH-like_NADP"/>
</dbReference>
<gene>
    <name evidence="4" type="ORF">FSP39_017194</name>
</gene>
<dbReference type="Gene3D" id="1.10.1530.10">
    <property type="match status" value="1"/>
</dbReference>
<dbReference type="SUPFAM" id="SSF89733">
    <property type="entry name" value="L-sulfolactate dehydrogenase-like"/>
    <property type="match status" value="1"/>
</dbReference>
<dbReference type="GO" id="GO:0016491">
    <property type="term" value="F:oxidoreductase activity"/>
    <property type="evidence" value="ECO:0007669"/>
    <property type="project" value="UniProtKB-KW"/>
</dbReference>
<feature type="compositionally biased region" description="Low complexity" evidence="3">
    <location>
        <begin position="477"/>
        <end position="486"/>
    </location>
</feature>
<comment type="caution">
    <text evidence="4">The sequence shown here is derived from an EMBL/GenBank/DDBJ whole genome shotgun (WGS) entry which is preliminary data.</text>
</comment>
<evidence type="ECO:0000256" key="1">
    <source>
        <dbReference type="ARBA" id="ARBA00006056"/>
    </source>
</evidence>
<dbReference type="AlphaFoldDB" id="A0AA89CBY7"/>
<dbReference type="EMBL" id="VSWD01000001">
    <property type="protein sequence ID" value="KAK3108852.1"/>
    <property type="molecule type" value="Genomic_DNA"/>
</dbReference>
<feature type="region of interest" description="Disordered" evidence="3">
    <location>
        <begin position="364"/>
        <end position="533"/>
    </location>
</feature>
<feature type="compositionally biased region" description="Low complexity" evidence="3">
    <location>
        <begin position="571"/>
        <end position="585"/>
    </location>
</feature>
<feature type="compositionally biased region" description="Low complexity" evidence="3">
    <location>
        <begin position="364"/>
        <end position="404"/>
    </location>
</feature>
<evidence type="ECO:0000256" key="2">
    <source>
        <dbReference type="ARBA" id="ARBA00023002"/>
    </source>
</evidence>
<dbReference type="InterPro" id="IPR036111">
    <property type="entry name" value="Mal/L-sulfo/L-lacto_DH-like_sf"/>
</dbReference>
<dbReference type="InterPro" id="IPR043144">
    <property type="entry name" value="Mal/L-sulf/L-lact_DH-like_ah"/>
</dbReference>
<feature type="compositionally biased region" description="Low complexity" evidence="3">
    <location>
        <begin position="443"/>
        <end position="466"/>
    </location>
</feature>
<accession>A0AA89CBY7</accession>
<feature type="compositionally biased region" description="Low complexity" evidence="3">
    <location>
        <begin position="593"/>
        <end position="614"/>
    </location>
</feature>
<dbReference type="PANTHER" id="PTHR11091">
    <property type="entry name" value="OXIDOREDUCTASE-RELATED"/>
    <property type="match status" value="1"/>
</dbReference>
<sequence length="614" mass="67800">MLAVGADQAHSEVLADVLVTADYRGHYSHGLNRLDVYYKEVKYGTCKGGGVEPTIIKQTAATGLVEGHNLLGPVVGKFAVDLAIEKAKNSGIGLVTARGSNHYGIAGWYSLRALKENLIGLSFTNASPILTPTRSKTHVIGSNPICCAAPGKDGDSFVLDMATTCVAMGKIEVQGRKNLPLPHGWAVDESGKETLNPSEVTGLLPLGGLEESSGYKGYGLALMVEVLCGILSGSAIGPFIRTWKSFDKEANLGHCFIVIDPKCFEDEFEERLSTLMDYCRSLDPVDPEKPVLIPGDPERNHIAKCDRLGGIPYHPNQIKYLPPPSQPTEQQQDCKNHHYQNNNNTTKITTVTTITTKITTATTITTTQQKSPPQSPPQQQHNKIQHHQNNNTAKITTTTSTATTRQRKSRPPEQQLHNKITNTATTITTTQQKSTPPEQLHNKITTTATTATTKIKTTRTTITQQNHHNRHHHHNNTTKINTTRTTIEQQNHHHRHHRNNNTTKNQYHQNNYTTKSPPPPPPQQQKSKPPEQQLHNKITTTATTTTTTQQKSTQPEQQLNNKITTTAITTTTTQQKSTPPQQQHNKIQHHHNNNTAKITTLTTPTTQQKSTPPE</sequence>
<organism evidence="4 5">
    <name type="scientific">Pinctada imbricata</name>
    <name type="common">Atlantic pearl-oyster</name>
    <name type="synonym">Pinctada martensii</name>
    <dbReference type="NCBI Taxonomy" id="66713"/>
    <lineage>
        <taxon>Eukaryota</taxon>
        <taxon>Metazoa</taxon>
        <taxon>Spiralia</taxon>
        <taxon>Lophotrochozoa</taxon>
        <taxon>Mollusca</taxon>
        <taxon>Bivalvia</taxon>
        <taxon>Autobranchia</taxon>
        <taxon>Pteriomorphia</taxon>
        <taxon>Pterioida</taxon>
        <taxon>Pterioidea</taxon>
        <taxon>Pteriidae</taxon>
        <taxon>Pinctada</taxon>
    </lineage>
</organism>
<evidence type="ECO:0000256" key="3">
    <source>
        <dbReference type="SAM" id="MobiDB-lite"/>
    </source>
</evidence>
<feature type="region of interest" description="Disordered" evidence="3">
    <location>
        <begin position="571"/>
        <end position="614"/>
    </location>
</feature>
<feature type="region of interest" description="Disordered" evidence="3">
    <location>
        <begin position="542"/>
        <end position="561"/>
    </location>
</feature>
<evidence type="ECO:0008006" key="6">
    <source>
        <dbReference type="Google" id="ProtNLM"/>
    </source>
</evidence>
<feature type="compositionally biased region" description="Basic residues" evidence="3">
    <location>
        <begin position="467"/>
        <end position="476"/>
    </location>
</feature>
<keyword evidence="5" id="KW-1185">Reference proteome</keyword>
<name>A0AA89CBY7_PINIB</name>
<dbReference type="Gene3D" id="3.30.1370.60">
    <property type="entry name" value="Hypothetical oxidoreductase yiak, domain 2"/>
    <property type="match status" value="1"/>
</dbReference>
<keyword evidence="2" id="KW-0560">Oxidoreductase</keyword>